<dbReference type="Proteomes" id="UP001181622">
    <property type="component" value="Unassembled WGS sequence"/>
</dbReference>
<dbReference type="RefSeq" id="WP_309392377.1">
    <property type="nucleotide sequence ID" value="NZ_JADBEO010000026.1"/>
</dbReference>
<evidence type="ECO:0000313" key="1">
    <source>
        <dbReference type="EMBL" id="MDR4307482.1"/>
    </source>
</evidence>
<organism evidence="1 2">
    <name type="scientific">Chelatococcus sambhunathii</name>
    <dbReference type="NCBI Taxonomy" id="363953"/>
    <lineage>
        <taxon>Bacteria</taxon>
        <taxon>Pseudomonadati</taxon>
        <taxon>Pseudomonadota</taxon>
        <taxon>Alphaproteobacteria</taxon>
        <taxon>Hyphomicrobiales</taxon>
        <taxon>Chelatococcaceae</taxon>
        <taxon>Chelatococcus</taxon>
    </lineage>
</organism>
<sequence length="189" mass="20156">MWLMRAAYVVALGVVVAGLVHIGSLLGVPRVATQGPYERLARLDTEGRFALLPDTGDKVDLLPFRDPAFVTAACRYDLAKGPVVLRAELPATYGALTVHSRLGQPFYLLTDKAARDGRVEVKIFANEEQATAEEEAAPDDAPQLRIVSPTPTGFALVRLFTPGESAREGLRAIASRAGCSSPSGSKVNP</sequence>
<proteinExistence type="predicted"/>
<evidence type="ECO:0008006" key="3">
    <source>
        <dbReference type="Google" id="ProtNLM"/>
    </source>
</evidence>
<accession>A0ABU1DH83</accession>
<evidence type="ECO:0000313" key="2">
    <source>
        <dbReference type="Proteomes" id="UP001181622"/>
    </source>
</evidence>
<comment type="caution">
    <text evidence="1">The sequence shown here is derived from an EMBL/GenBank/DDBJ whole genome shotgun (WGS) entry which is preliminary data.</text>
</comment>
<reference evidence="1" key="1">
    <citation type="submission" date="2020-10" db="EMBL/GenBank/DDBJ databases">
        <authorList>
            <person name="Abbas A."/>
            <person name="Razzaq R."/>
            <person name="Waqas M."/>
            <person name="Abbas N."/>
            <person name="Nielsen T.K."/>
            <person name="Hansen L.H."/>
            <person name="Hussain S."/>
            <person name="Shahid M."/>
        </authorList>
    </citation>
    <scope>NUCLEOTIDE SEQUENCE</scope>
    <source>
        <strain evidence="1">S14</strain>
    </source>
</reference>
<keyword evidence="2" id="KW-1185">Reference proteome</keyword>
<dbReference type="EMBL" id="JADBEO010000026">
    <property type="protein sequence ID" value="MDR4307482.1"/>
    <property type="molecule type" value="Genomic_DNA"/>
</dbReference>
<name>A0ABU1DH83_9HYPH</name>
<gene>
    <name evidence="1" type="ORF">IHQ68_12725</name>
</gene>
<protein>
    <recommendedName>
        <fullName evidence="3">DUF1254 domain-containing protein</fullName>
    </recommendedName>
</protein>